<accession>A0A1B2DNF6</accession>
<dbReference type="RefSeq" id="WP_099520284.1">
    <property type="nucleotide sequence ID" value="NZ_CP016808.1"/>
</dbReference>
<reference evidence="2" key="1">
    <citation type="submission" date="2016-08" db="EMBL/GenBank/DDBJ databases">
        <title>Complete Genome Seqeunce of Paenibacillus sp. BIHB 4019 from tea rhizoplane.</title>
        <authorList>
            <person name="Thakur R."/>
            <person name="Swarnkar M.K."/>
            <person name="Gulati A."/>
        </authorList>
    </citation>
    <scope>NUCLEOTIDE SEQUENCE [LARGE SCALE GENOMIC DNA]</scope>
    <source>
        <strain evidence="2">BIHB4019</strain>
    </source>
</reference>
<dbReference type="Pfam" id="PF01636">
    <property type="entry name" value="APH"/>
    <property type="match status" value="1"/>
</dbReference>
<sequence length="318" mass="37140">MDNEIKLKLDTQQLGQIAQHHFGRELAHSRELTDGWANTAYQLTLEDGFQSVIKVAPTAVGALMRYEQEMMKTEVEVMRLVSQDRRIPVPEVYAYDQSRSLVPTDYFIMQWLEGEPYNKVKESFTQEQREQIELQLGEYNAYINKISGEKFGYYPLNEAFASWTEAFWAMLQGVLDDATDAGVTLPAERVVIEQEVKERLPYLDAVTKPKLLHWDLWDGNIFIKDKQICGIIDFERAMWGDPLMEHYFSHFNLSETFLQGYGRGALTAEEQIRRSLYDLYLDLILLIECAFRKYSDQTHLEWAESNAAEGWERFMKLQ</sequence>
<dbReference type="InterPro" id="IPR051678">
    <property type="entry name" value="AGP_Transferase"/>
</dbReference>
<dbReference type="AlphaFoldDB" id="A0A1B2DNF6"/>
<dbReference type="InterPro" id="IPR002575">
    <property type="entry name" value="Aminoglycoside_PTrfase"/>
</dbReference>
<dbReference type="PANTHER" id="PTHR21310:SF15">
    <property type="entry name" value="AMINOGLYCOSIDE PHOSPHOTRANSFERASE DOMAIN-CONTAINING PROTEIN"/>
    <property type="match status" value="1"/>
</dbReference>
<dbReference type="Gene3D" id="3.90.1200.10">
    <property type="match status" value="1"/>
</dbReference>
<gene>
    <name evidence="2" type="ORF">BBD42_24280</name>
</gene>
<dbReference type="PANTHER" id="PTHR21310">
    <property type="entry name" value="AMINOGLYCOSIDE PHOSPHOTRANSFERASE-RELATED-RELATED"/>
    <property type="match status" value="1"/>
</dbReference>
<organism evidence="2">
    <name type="scientific">Paenibacillus sp. BIHB 4019</name>
    <dbReference type="NCBI Taxonomy" id="1870819"/>
    <lineage>
        <taxon>Bacteria</taxon>
        <taxon>Bacillati</taxon>
        <taxon>Bacillota</taxon>
        <taxon>Bacilli</taxon>
        <taxon>Bacillales</taxon>
        <taxon>Paenibacillaceae</taxon>
        <taxon>Paenibacillus</taxon>
    </lineage>
</organism>
<dbReference type="SUPFAM" id="SSF56112">
    <property type="entry name" value="Protein kinase-like (PK-like)"/>
    <property type="match status" value="1"/>
</dbReference>
<protein>
    <recommendedName>
        <fullName evidence="1">Aminoglycoside phosphotransferase domain-containing protein</fullName>
    </recommendedName>
</protein>
<dbReference type="InterPro" id="IPR011009">
    <property type="entry name" value="Kinase-like_dom_sf"/>
</dbReference>
<feature type="domain" description="Aminoglycoside phosphotransferase" evidence="1">
    <location>
        <begin position="30"/>
        <end position="271"/>
    </location>
</feature>
<proteinExistence type="predicted"/>
<dbReference type="Gene3D" id="3.30.200.20">
    <property type="entry name" value="Phosphorylase Kinase, domain 1"/>
    <property type="match status" value="1"/>
</dbReference>
<evidence type="ECO:0000259" key="1">
    <source>
        <dbReference type="Pfam" id="PF01636"/>
    </source>
</evidence>
<dbReference type="EMBL" id="CP016808">
    <property type="protein sequence ID" value="ANY69249.1"/>
    <property type="molecule type" value="Genomic_DNA"/>
</dbReference>
<name>A0A1B2DNF6_9BACL</name>
<evidence type="ECO:0000313" key="2">
    <source>
        <dbReference type="EMBL" id="ANY69249.1"/>
    </source>
</evidence>